<dbReference type="OrthoDB" id="264363at2"/>
<name>A0A0M0LHX1_9BACI</name>
<dbReference type="NCBIfam" id="TIGR01493">
    <property type="entry name" value="HAD-SF-IA-v2"/>
    <property type="match status" value="1"/>
</dbReference>
<dbReference type="InterPro" id="IPR051540">
    <property type="entry name" value="S-2-haloacid_dehalogenase"/>
</dbReference>
<protein>
    <submittedName>
        <fullName evidence="3">Haloacid dehalogenase</fullName>
    </submittedName>
</protein>
<dbReference type="RefSeq" id="WP_053399849.1">
    <property type="nucleotide sequence ID" value="NZ_LILC01000002.1"/>
</dbReference>
<organism evidence="3 4">
    <name type="scientific">Priestia koreensis</name>
    <dbReference type="NCBI Taxonomy" id="284581"/>
    <lineage>
        <taxon>Bacteria</taxon>
        <taxon>Bacillati</taxon>
        <taxon>Bacillota</taxon>
        <taxon>Bacilli</taxon>
        <taxon>Bacillales</taxon>
        <taxon>Bacillaceae</taxon>
        <taxon>Priestia</taxon>
    </lineage>
</organism>
<dbReference type="PANTHER" id="PTHR43316">
    <property type="entry name" value="HYDROLASE, HALOACID DELAHOGENASE-RELATED"/>
    <property type="match status" value="1"/>
</dbReference>
<dbReference type="PANTHER" id="PTHR43316:SF3">
    <property type="entry name" value="HALOACID DEHALOGENASE, TYPE II (AFU_ORTHOLOGUE AFUA_2G07750)-RELATED"/>
    <property type="match status" value="1"/>
</dbReference>
<dbReference type="STRING" id="284581.AMD01_02755"/>
<dbReference type="SFLD" id="SFLDG01135">
    <property type="entry name" value="C1.5.6:_HAD__Beta-PGM__Phospha"/>
    <property type="match status" value="1"/>
</dbReference>
<gene>
    <name evidence="3" type="ORF">AMD01_02755</name>
</gene>
<evidence type="ECO:0000256" key="1">
    <source>
        <dbReference type="ARBA" id="ARBA00008106"/>
    </source>
</evidence>
<sequence length="221" mass="25446">MSSSIKALIFDVYGTLLDVHSVIEKCEELYPEKGKQISQTWRQKQIEYSFLRQLMGNYTPFSHVTADALRYAVHEHGYELLHNQEQTLMNAYLHLQHYDEVEAVLKEFTNCKRAVFSNGSHDMLDPLIKNAGLTSLFDKIISVDDVKQYKPTPASYLHALNVLGVERHEVLFMSSNGWDISGAKSFGFRTAWINRLHKPTEQLQVPPDAIYSDLRGILEWK</sequence>
<keyword evidence="2" id="KW-0378">Hydrolase</keyword>
<accession>A0A0M0LHX1</accession>
<dbReference type="Gene3D" id="3.40.50.1000">
    <property type="entry name" value="HAD superfamily/HAD-like"/>
    <property type="match status" value="1"/>
</dbReference>
<dbReference type="NCBIfam" id="TIGR01509">
    <property type="entry name" value="HAD-SF-IA-v3"/>
    <property type="match status" value="1"/>
</dbReference>
<dbReference type="PATRIC" id="fig|284581.3.peg.828"/>
<keyword evidence="4" id="KW-1185">Reference proteome</keyword>
<dbReference type="InterPro" id="IPR006328">
    <property type="entry name" value="2-HAD"/>
</dbReference>
<dbReference type="SFLD" id="SFLDG01129">
    <property type="entry name" value="C1.5:_HAD__Beta-PGM__Phosphata"/>
    <property type="match status" value="1"/>
</dbReference>
<dbReference type="Gene3D" id="1.10.150.240">
    <property type="entry name" value="Putative phosphatase, domain 2"/>
    <property type="match status" value="1"/>
</dbReference>
<dbReference type="CDD" id="cd02588">
    <property type="entry name" value="HAD_L2-DEX"/>
    <property type="match status" value="1"/>
</dbReference>
<dbReference type="NCBIfam" id="TIGR01549">
    <property type="entry name" value="HAD-SF-IA-v1"/>
    <property type="match status" value="1"/>
</dbReference>
<dbReference type="PRINTS" id="PR00413">
    <property type="entry name" value="HADHALOGNASE"/>
</dbReference>
<dbReference type="AlphaFoldDB" id="A0A0M0LHX1"/>
<comment type="similarity">
    <text evidence="1">Belongs to the HAD-like hydrolase superfamily. S-2-haloalkanoic acid dehalogenase family.</text>
</comment>
<proteinExistence type="inferred from homology"/>
<dbReference type="Pfam" id="PF00702">
    <property type="entry name" value="Hydrolase"/>
    <property type="match status" value="1"/>
</dbReference>
<dbReference type="InterPro" id="IPR036412">
    <property type="entry name" value="HAD-like_sf"/>
</dbReference>
<dbReference type="SFLD" id="SFLDS00003">
    <property type="entry name" value="Haloacid_Dehalogenase"/>
    <property type="match status" value="1"/>
</dbReference>
<dbReference type="NCBIfam" id="TIGR01428">
    <property type="entry name" value="HAD_type_II"/>
    <property type="match status" value="1"/>
</dbReference>
<dbReference type="SUPFAM" id="SSF56784">
    <property type="entry name" value="HAD-like"/>
    <property type="match status" value="1"/>
</dbReference>
<reference evidence="4" key="1">
    <citation type="submission" date="2015-08" db="EMBL/GenBank/DDBJ databases">
        <title>Fjat-14210 dsm16467.</title>
        <authorList>
            <person name="Liu B."/>
            <person name="Wang J."/>
            <person name="Zhu Y."/>
            <person name="Liu G."/>
            <person name="Chen Q."/>
            <person name="Chen Z."/>
            <person name="Lan J."/>
            <person name="Che J."/>
            <person name="Ge C."/>
            <person name="Shi H."/>
            <person name="Pan Z."/>
            <person name="Liu X."/>
        </authorList>
    </citation>
    <scope>NUCLEOTIDE SEQUENCE [LARGE SCALE GENOMIC DNA]</scope>
    <source>
        <strain evidence="4">DSM 16467</strain>
    </source>
</reference>
<dbReference type="Proteomes" id="UP000037558">
    <property type="component" value="Unassembled WGS sequence"/>
</dbReference>
<evidence type="ECO:0000313" key="4">
    <source>
        <dbReference type="Proteomes" id="UP000037558"/>
    </source>
</evidence>
<dbReference type="GO" id="GO:0019120">
    <property type="term" value="F:hydrolase activity, acting on acid halide bonds, in C-halide compounds"/>
    <property type="evidence" value="ECO:0007669"/>
    <property type="project" value="InterPro"/>
</dbReference>
<evidence type="ECO:0000313" key="3">
    <source>
        <dbReference type="EMBL" id="KOO50680.1"/>
    </source>
</evidence>
<comment type="caution">
    <text evidence="3">The sequence shown here is derived from an EMBL/GenBank/DDBJ whole genome shotgun (WGS) entry which is preliminary data.</text>
</comment>
<dbReference type="SFLD" id="SFLDF00045">
    <property type="entry name" value="2-haloacid_dehalogenase"/>
    <property type="match status" value="1"/>
</dbReference>
<dbReference type="InterPro" id="IPR023214">
    <property type="entry name" value="HAD_sf"/>
</dbReference>
<dbReference type="InterPro" id="IPR023198">
    <property type="entry name" value="PGP-like_dom2"/>
</dbReference>
<dbReference type="EMBL" id="LILC01000002">
    <property type="protein sequence ID" value="KOO50680.1"/>
    <property type="molecule type" value="Genomic_DNA"/>
</dbReference>
<evidence type="ECO:0000256" key="2">
    <source>
        <dbReference type="ARBA" id="ARBA00022801"/>
    </source>
</evidence>
<dbReference type="InterPro" id="IPR006439">
    <property type="entry name" value="HAD-SF_hydro_IA"/>
</dbReference>